<dbReference type="EMBL" id="LK052911">
    <property type="protein sequence ID" value="CDR46856.1"/>
    <property type="molecule type" value="Genomic_DNA"/>
</dbReference>
<keyword evidence="5" id="KW-0812">Transmembrane</keyword>
<dbReference type="UniPathway" id="UPA00378"/>
<comment type="pathway">
    <text evidence="3 10">Protein modification; protein glycosylation.</text>
</comment>
<gene>
    <name evidence="11" type="ORF">CYFA0S_26e00826g</name>
</gene>
<dbReference type="PhylomeDB" id="A0A061BIP4"/>
<comment type="subcellular location">
    <subcellularLocation>
        <location evidence="2 10">Endoplasmic reticulum membrane</location>
        <topology evidence="2 10">Single-pass type I membrane protein</topology>
    </subcellularLocation>
</comment>
<protein>
    <recommendedName>
        <fullName evidence="10">Dolichyl-diphosphooligosaccharide--protein glycosyltransferase subunit 1</fullName>
    </recommendedName>
</protein>
<proteinExistence type="inferred from homology"/>
<dbReference type="PANTHER" id="PTHR21049:SF0">
    <property type="entry name" value="DOLICHYL-DIPHOSPHOOLIGOSACCHARIDE--PROTEIN GLYCOSYLTRANSFERASE SUBUNIT 1"/>
    <property type="match status" value="1"/>
</dbReference>
<feature type="chain" id="PRO_5005102843" description="Dolichyl-diphosphooligosaccharide--protein glycosyltransferase subunit 1" evidence="10">
    <location>
        <begin position="17"/>
        <end position="462"/>
    </location>
</feature>
<accession>A0A061BIP4</accession>
<dbReference type="Pfam" id="PF04597">
    <property type="entry name" value="Ribophorin_I"/>
    <property type="match status" value="1"/>
</dbReference>
<evidence type="ECO:0000256" key="4">
    <source>
        <dbReference type="ARBA" id="ARBA00008905"/>
    </source>
</evidence>
<organism evidence="11">
    <name type="scientific">Cyberlindnera fabianii</name>
    <name type="common">Yeast</name>
    <name type="synonym">Hansenula fabianii</name>
    <dbReference type="NCBI Taxonomy" id="36022"/>
    <lineage>
        <taxon>Eukaryota</taxon>
        <taxon>Fungi</taxon>
        <taxon>Dikarya</taxon>
        <taxon>Ascomycota</taxon>
        <taxon>Saccharomycotina</taxon>
        <taxon>Saccharomycetes</taxon>
        <taxon>Phaffomycetales</taxon>
        <taxon>Phaffomycetaceae</taxon>
        <taxon>Cyberlindnera</taxon>
    </lineage>
</organism>
<comment type="similarity">
    <text evidence="4 10">Belongs to the OST1 family.</text>
</comment>
<comment type="subunit">
    <text evidence="10">Component of the oligosaccharyltransferase (OST) complex.</text>
</comment>
<evidence type="ECO:0000313" key="11">
    <source>
        <dbReference type="EMBL" id="CDR46856.1"/>
    </source>
</evidence>
<evidence type="ECO:0000256" key="1">
    <source>
        <dbReference type="ARBA" id="ARBA00002791"/>
    </source>
</evidence>
<evidence type="ECO:0000256" key="9">
    <source>
        <dbReference type="ARBA" id="ARBA00023136"/>
    </source>
</evidence>
<dbReference type="GO" id="GO:0008250">
    <property type="term" value="C:oligosaccharyltransferase complex"/>
    <property type="evidence" value="ECO:0007669"/>
    <property type="project" value="UniProtKB-UniRule"/>
</dbReference>
<dbReference type="InterPro" id="IPR007676">
    <property type="entry name" value="Ribophorin_I"/>
</dbReference>
<dbReference type="VEuPathDB" id="FungiDB:BON22_4353"/>
<dbReference type="GO" id="GO:0018279">
    <property type="term" value="P:protein N-linked glycosylation via asparagine"/>
    <property type="evidence" value="ECO:0007669"/>
    <property type="project" value="TreeGrafter"/>
</dbReference>
<evidence type="ECO:0000256" key="6">
    <source>
        <dbReference type="ARBA" id="ARBA00022729"/>
    </source>
</evidence>
<keyword evidence="7 10" id="KW-0256">Endoplasmic reticulum</keyword>
<dbReference type="OrthoDB" id="310030at2759"/>
<keyword evidence="8" id="KW-1133">Transmembrane helix</keyword>
<feature type="signal peptide" evidence="10">
    <location>
        <begin position="1"/>
        <end position="16"/>
    </location>
</feature>
<dbReference type="AlphaFoldDB" id="A0A061BIP4"/>
<keyword evidence="9" id="KW-0472">Membrane</keyword>
<sequence>MLALTLLTVFVSLCHAFVPAKTWQNANIERAIDLQRAYVAERWSIEVKNIDSIPNSEYYLAIPHQLWDRLSVFSVYSENSQSVLPTELLEEATTSDNGNTLVNYIKVTLPPVAPKSTYKITVTLSITDIIEPLPRELKMTDEQTLLLQTTKTAVSAYDTKSYSLKLINVVEATEIDQIHGQAIEDEGNVKNNALTYEFQDVAPFTLKPLHLIYKHNLPLPRINNLQRGIWVSHWGATVQFVEDYQLTNQAAKLDSGFARAEFMKNKNTRQSHALLALQLQLEPEAEDIFFTDLVGNVSTSKPLGQSLYIKPRFPVFGGWHYNFTVGWTTPLSNYLKDLGDGEYTISVPFLNGPPDVAYDHVDLSIYLPEGSEVLDVACPIGYETISEDYELSYFDLGNGHTKVTISFDNMVDQVGKFEILIKYKYGFKEWMTKPLNIAKYVFVALISYLALSKIDIALKAKK</sequence>
<evidence type="ECO:0000256" key="2">
    <source>
        <dbReference type="ARBA" id="ARBA00004115"/>
    </source>
</evidence>
<evidence type="ECO:0000256" key="7">
    <source>
        <dbReference type="ARBA" id="ARBA00022824"/>
    </source>
</evidence>
<evidence type="ECO:0000256" key="3">
    <source>
        <dbReference type="ARBA" id="ARBA00004922"/>
    </source>
</evidence>
<name>A0A061BIP4_CYBFA</name>
<evidence type="ECO:0000256" key="5">
    <source>
        <dbReference type="ARBA" id="ARBA00022692"/>
    </source>
</evidence>
<reference evidence="11" key="1">
    <citation type="journal article" date="2014" name="Genome Announc.">
        <title>Genome sequence of the yeast Cyberlindnera fabianii (Hansenula fabianii).</title>
        <authorList>
            <person name="Freel K.C."/>
            <person name="Sarilar V."/>
            <person name="Neuveglise C."/>
            <person name="Devillers H."/>
            <person name="Friedrich A."/>
            <person name="Schacherer J."/>
        </authorList>
    </citation>
    <scope>NUCLEOTIDE SEQUENCE</scope>
    <source>
        <strain evidence="11">YJS4271</strain>
    </source>
</reference>
<dbReference type="PANTHER" id="PTHR21049">
    <property type="entry name" value="RIBOPHORIN I"/>
    <property type="match status" value="1"/>
</dbReference>
<evidence type="ECO:0000256" key="10">
    <source>
        <dbReference type="RuleBase" id="RU361143"/>
    </source>
</evidence>
<evidence type="ECO:0000256" key="8">
    <source>
        <dbReference type="ARBA" id="ARBA00022989"/>
    </source>
</evidence>
<keyword evidence="6 10" id="KW-0732">Signal</keyword>
<comment type="function">
    <text evidence="1 10">Subunit of the oligosaccharyl transferase (OST) complex that catalyzes the initial transfer of a defined glycan (Glc(3)Man(9)GlcNAc(2) in eukaryotes) from the lipid carrier dolichol-pyrophosphate to an asparagine residue within an Asn-X-Ser/Thr consensus motif in nascent polypeptide chains, the first step in protein N-glycosylation. N-glycosylation occurs cotranslationally and the complex associates with the Sec61 complex at the channel-forming translocon complex that mediates protein translocation across the endoplasmic reticulum (ER). All subunits are required for a maximal enzyme activity.</text>
</comment>